<dbReference type="SUPFAM" id="SSF51735">
    <property type="entry name" value="NAD(P)-binding Rossmann-fold domains"/>
    <property type="match status" value="1"/>
</dbReference>
<feature type="domain" description="NAD-dependent epimerase/dehydratase" evidence="11">
    <location>
        <begin position="3"/>
        <end position="252"/>
    </location>
</feature>
<protein>
    <recommendedName>
        <fullName evidence="6 10">UDP-glucose 4-epimerase</fullName>
        <ecNumber evidence="5 10">5.1.3.2</ecNumber>
    </recommendedName>
</protein>
<keyword evidence="7 10" id="KW-0520">NAD</keyword>
<evidence type="ECO:0000313" key="13">
    <source>
        <dbReference type="Proteomes" id="UP000176186"/>
    </source>
</evidence>
<sequence length="329" mass="36613">MNILITGGAGYIGSNMVRLLVARGYNPVVLDSLEYGHRQAIPESVPLVVGNIKDQAIVESIFAKYQIQAVIHFAGYLLVEESVHDPIKYMKNNVIYPVTLLNGMRDHKVDKIIFSSSAAVYGNPQKLPIPEDHPKNPTSPYGLSKWCFEELLRVFHHDTGVRSISLRYFNACGAALDGKNGEDHTPETHIIPAAIRTAQGKQKEFFLYGTDYPTRDGSCLRDYIHIEDLAEAHLSALDALAAGHKTDVYNVATGEGTTNREIIDAIKKETGINFPVREQGRRAGDPHSLVADATRIKKEFGWQPKYSDIQTIVASAWKWHKLHPNGYGH</sequence>
<comment type="cofactor">
    <cofactor evidence="2 10">
        <name>NAD(+)</name>
        <dbReference type="ChEBI" id="CHEBI:57540"/>
    </cofactor>
</comment>
<evidence type="ECO:0000256" key="4">
    <source>
        <dbReference type="ARBA" id="ARBA00007637"/>
    </source>
</evidence>
<dbReference type="InterPro" id="IPR036291">
    <property type="entry name" value="NAD(P)-bd_dom_sf"/>
</dbReference>
<dbReference type="GO" id="GO:0006012">
    <property type="term" value="P:galactose metabolic process"/>
    <property type="evidence" value="ECO:0007669"/>
    <property type="project" value="UniProtKB-UniPathway"/>
</dbReference>
<dbReference type="CDD" id="cd05247">
    <property type="entry name" value="UDP_G4E_1_SDR_e"/>
    <property type="match status" value="1"/>
</dbReference>
<dbReference type="Gene3D" id="3.90.25.10">
    <property type="entry name" value="UDP-galactose 4-epimerase, domain 1"/>
    <property type="match status" value="1"/>
</dbReference>
<evidence type="ECO:0000256" key="1">
    <source>
        <dbReference type="ARBA" id="ARBA00000083"/>
    </source>
</evidence>
<evidence type="ECO:0000256" key="6">
    <source>
        <dbReference type="ARBA" id="ARBA00018569"/>
    </source>
</evidence>
<comment type="caution">
    <text evidence="12">The sequence shown here is derived from an EMBL/GenBank/DDBJ whole genome shotgun (WGS) entry which is preliminary data.</text>
</comment>
<evidence type="ECO:0000256" key="5">
    <source>
        <dbReference type="ARBA" id="ARBA00013189"/>
    </source>
</evidence>
<accession>A0A1F6BD96</accession>
<comment type="catalytic activity">
    <reaction evidence="1 10">
        <text>UDP-alpha-D-glucose = UDP-alpha-D-galactose</text>
        <dbReference type="Rhea" id="RHEA:22168"/>
        <dbReference type="ChEBI" id="CHEBI:58885"/>
        <dbReference type="ChEBI" id="CHEBI:66914"/>
        <dbReference type="EC" id="5.1.3.2"/>
    </reaction>
</comment>
<keyword evidence="9 10" id="KW-0119">Carbohydrate metabolism</keyword>
<name>A0A1F6BD96_9BACT</name>
<dbReference type="STRING" id="1798401.A2363_04785"/>
<evidence type="ECO:0000256" key="8">
    <source>
        <dbReference type="ARBA" id="ARBA00023235"/>
    </source>
</evidence>
<reference evidence="12 13" key="1">
    <citation type="journal article" date="2016" name="Nat. Commun.">
        <title>Thousands of microbial genomes shed light on interconnected biogeochemical processes in an aquifer system.</title>
        <authorList>
            <person name="Anantharaman K."/>
            <person name="Brown C.T."/>
            <person name="Hug L.A."/>
            <person name="Sharon I."/>
            <person name="Castelle C.J."/>
            <person name="Probst A.J."/>
            <person name="Thomas B.C."/>
            <person name="Singh A."/>
            <person name="Wilkins M.J."/>
            <person name="Karaoz U."/>
            <person name="Brodie E.L."/>
            <person name="Williams K.H."/>
            <person name="Hubbard S.S."/>
            <person name="Banfield J.F."/>
        </authorList>
    </citation>
    <scope>NUCLEOTIDE SEQUENCE [LARGE SCALE GENOMIC DNA]</scope>
</reference>
<proteinExistence type="inferred from homology"/>
<dbReference type="Proteomes" id="UP000176186">
    <property type="component" value="Unassembled WGS sequence"/>
</dbReference>
<evidence type="ECO:0000256" key="7">
    <source>
        <dbReference type="ARBA" id="ARBA00023027"/>
    </source>
</evidence>
<evidence type="ECO:0000313" key="12">
    <source>
        <dbReference type="EMBL" id="OGG34487.1"/>
    </source>
</evidence>
<dbReference type="PANTHER" id="PTHR43725:SF53">
    <property type="entry name" value="UDP-ARABINOSE 4-EPIMERASE 1"/>
    <property type="match status" value="1"/>
</dbReference>
<dbReference type="UniPathway" id="UPA00214"/>
<evidence type="ECO:0000256" key="2">
    <source>
        <dbReference type="ARBA" id="ARBA00001911"/>
    </source>
</evidence>
<comment type="subunit">
    <text evidence="10">Homodimer.</text>
</comment>
<organism evidence="12 13">
    <name type="scientific">Candidatus Gottesmanbacteria bacterium RIFOXYB1_FULL_47_11</name>
    <dbReference type="NCBI Taxonomy" id="1798401"/>
    <lineage>
        <taxon>Bacteria</taxon>
        <taxon>Candidatus Gottesmaniibacteriota</taxon>
    </lineage>
</organism>
<dbReference type="AlphaFoldDB" id="A0A1F6BD96"/>
<dbReference type="GO" id="GO:0003978">
    <property type="term" value="F:UDP-glucose 4-epimerase activity"/>
    <property type="evidence" value="ECO:0007669"/>
    <property type="project" value="UniProtKB-UniRule"/>
</dbReference>
<keyword evidence="8 10" id="KW-0413">Isomerase</keyword>
<evidence type="ECO:0000256" key="3">
    <source>
        <dbReference type="ARBA" id="ARBA00004947"/>
    </source>
</evidence>
<dbReference type="PANTHER" id="PTHR43725">
    <property type="entry name" value="UDP-GLUCOSE 4-EPIMERASE"/>
    <property type="match status" value="1"/>
</dbReference>
<evidence type="ECO:0000259" key="11">
    <source>
        <dbReference type="Pfam" id="PF01370"/>
    </source>
</evidence>
<dbReference type="EC" id="5.1.3.2" evidence="5 10"/>
<comment type="similarity">
    <text evidence="4 10">Belongs to the NAD(P)-dependent epimerase/dehydratase family.</text>
</comment>
<dbReference type="InterPro" id="IPR001509">
    <property type="entry name" value="Epimerase_deHydtase"/>
</dbReference>
<evidence type="ECO:0000256" key="10">
    <source>
        <dbReference type="RuleBase" id="RU366046"/>
    </source>
</evidence>
<dbReference type="EMBL" id="MFKE01000028">
    <property type="protein sequence ID" value="OGG34487.1"/>
    <property type="molecule type" value="Genomic_DNA"/>
</dbReference>
<comment type="pathway">
    <text evidence="3 10">Carbohydrate metabolism; galactose metabolism.</text>
</comment>
<dbReference type="NCBIfam" id="TIGR01179">
    <property type="entry name" value="galE"/>
    <property type="match status" value="1"/>
</dbReference>
<dbReference type="Pfam" id="PF01370">
    <property type="entry name" value="Epimerase"/>
    <property type="match status" value="1"/>
</dbReference>
<gene>
    <name evidence="12" type="ORF">A2363_04785</name>
</gene>
<dbReference type="InterPro" id="IPR005886">
    <property type="entry name" value="UDP_G4E"/>
</dbReference>
<dbReference type="Gene3D" id="3.40.50.720">
    <property type="entry name" value="NAD(P)-binding Rossmann-like Domain"/>
    <property type="match status" value="1"/>
</dbReference>
<evidence type="ECO:0000256" key="9">
    <source>
        <dbReference type="ARBA" id="ARBA00023277"/>
    </source>
</evidence>